<keyword evidence="2" id="KW-1185">Reference proteome</keyword>
<organism evidence="1 2">
    <name type="scientific">Sterolibacterium denitrificans</name>
    <dbReference type="NCBI Taxonomy" id="157592"/>
    <lineage>
        <taxon>Bacteria</taxon>
        <taxon>Pseudomonadati</taxon>
        <taxon>Pseudomonadota</taxon>
        <taxon>Betaproteobacteria</taxon>
        <taxon>Nitrosomonadales</taxon>
        <taxon>Sterolibacteriaceae</taxon>
        <taxon>Sterolibacterium</taxon>
    </lineage>
</organism>
<reference evidence="1" key="1">
    <citation type="submission" date="2017-03" db="EMBL/GenBank/DDBJ databases">
        <authorList>
            <consortium name="AG Boll"/>
        </authorList>
    </citation>
    <scope>NUCLEOTIDE SEQUENCE [LARGE SCALE GENOMIC DNA]</scope>
    <source>
        <strain evidence="1">Chol</strain>
    </source>
</reference>
<dbReference type="EMBL" id="LT837803">
    <property type="protein sequence ID" value="SMB21970.1"/>
    <property type="molecule type" value="Genomic_DNA"/>
</dbReference>
<name>A0A7Z7HPI6_9PROT</name>
<evidence type="ECO:0000313" key="1">
    <source>
        <dbReference type="EMBL" id="SMB21970.1"/>
    </source>
</evidence>
<sequence>MLRKGRLKLIRSNEARTKYKLIVKGDIPNRNSATNGNSEIHQLTLHENNIVQLMEEHSIGIFHIRSSIKWPDSDD</sequence>
<dbReference type="AlphaFoldDB" id="A0A7Z7HPI6"/>
<evidence type="ECO:0000313" key="2">
    <source>
        <dbReference type="Proteomes" id="UP000242886"/>
    </source>
</evidence>
<accession>A0A7Z7HPI6</accession>
<gene>
    <name evidence="1" type="ORF">SDENCHOL_10456</name>
</gene>
<proteinExistence type="predicted"/>
<dbReference type="Proteomes" id="UP000242886">
    <property type="component" value="Chromosome SDENCHOL"/>
</dbReference>
<protein>
    <submittedName>
        <fullName evidence="1">Uncharacterized protein</fullName>
    </submittedName>
</protein>